<dbReference type="PANTHER" id="PTHR41695">
    <property type="entry name" value="1,4-ALPHA-GLUCAN BRANCHING ENZYME RV3031-RELATED"/>
    <property type="match status" value="1"/>
</dbReference>
<organism evidence="8 9">
    <name type="scientific">candidate division KD3-62 bacterium DG_56</name>
    <dbReference type="NCBI Taxonomy" id="1704032"/>
    <lineage>
        <taxon>Bacteria</taxon>
        <taxon>candidate division KD3-62</taxon>
    </lineage>
</organism>
<keyword evidence="2 5" id="KW-0119">Carbohydrate metabolism</keyword>
<evidence type="ECO:0000256" key="4">
    <source>
        <dbReference type="PIRSR" id="PIRSR640042-2"/>
    </source>
</evidence>
<dbReference type="Gene3D" id="3.20.110.10">
    <property type="entry name" value="Glycoside hydrolase 38, N terminal domain"/>
    <property type="match status" value="1"/>
</dbReference>
<feature type="binding site" evidence="4">
    <location>
        <position position="310"/>
    </location>
    <ligand>
        <name>substrate</name>
    </ligand>
</feature>
<evidence type="ECO:0000256" key="2">
    <source>
        <dbReference type="ARBA" id="ARBA00023277"/>
    </source>
</evidence>
<evidence type="ECO:0000256" key="5">
    <source>
        <dbReference type="RuleBase" id="RU361196"/>
    </source>
</evidence>
<feature type="binding site" evidence="4">
    <location>
        <position position="439"/>
    </location>
    <ligand>
        <name>substrate</name>
    </ligand>
</feature>
<dbReference type="Gene3D" id="1.20.1430.10">
    <property type="entry name" value="Families 57/38 glycoside transferase, middle domain"/>
    <property type="match status" value="1"/>
</dbReference>
<reference evidence="8 9" key="1">
    <citation type="journal article" date="2015" name="Microbiome">
        <title>Genomic resolution of linkages in carbon, nitrogen, and sulfur cycling among widespread estuary sediment bacteria.</title>
        <authorList>
            <person name="Baker B.J."/>
            <person name="Lazar C.S."/>
            <person name="Teske A.P."/>
            <person name="Dick G.J."/>
        </authorList>
    </citation>
    <scope>NUCLEOTIDE SEQUENCE [LARGE SCALE GENOMIC DNA]</scope>
    <source>
        <strain evidence="8">DG_56</strain>
    </source>
</reference>
<name>A0A0S7XQA9_9BACT</name>
<dbReference type="SUPFAM" id="SSF88713">
    <property type="entry name" value="Glycoside hydrolase/deacetylase"/>
    <property type="match status" value="1"/>
</dbReference>
<protein>
    <recommendedName>
        <fullName evidence="10">DUF1957 domain-containing protein</fullName>
    </recommendedName>
</protein>
<dbReference type="InterPro" id="IPR004300">
    <property type="entry name" value="Glyco_hydro_57_N"/>
</dbReference>
<sequence length="576" mass="66702">MGSFTFILHAHLPYVLAHGRWPHGTDTLFECAAETYLPLLNIFNRLVSEGCSPKVTLGITPVLTEQLADEEFRREFPEYLEIRIRGADENRREFEQEGEPHLAELAKMWHQHFMGIRDEFVHRYGRDLVGGFRALQDGGHIEIITSAATHGYLPLIGEDTSVQAQVKQGIAAYQRHFGRPPHGFWLPECAYRPRYRWAPPVTNGISAQPRLRKGVEEFLSENQIDYFVIDSHMLMGGEAIGVYLDRFEALRTLWRQFEAAYRPQPIDTDKSTFRPYLVSSSPEGMRPVAVFSRNPETSIQVWSGEHGYPGDGWYLDFHKKHFPGGHRYWRVTSAKSDLAEKKTYEPHRAAERVPENAGHFKQLVKDLLWRHNQEGGGHGILCAAYDTELFGHWWYEGVEWLYHVIKWVHDDPDLRLATCSEFLADHGPSTVISLPEASWGQGGFHWIWLNEWTTWTWKHIYRAEAEMHALAVEFGERDDSQLQDILRQCARELLLLESSDWQFLISTWSARDYAEARAAYHAQAFQRLAAMARKCGRGEAVDHVDWTFLGDCQRRDAIFPDVEPKWWARVDYPPQE</sequence>
<dbReference type="PATRIC" id="fig|1704032.3.peg.1141"/>
<evidence type="ECO:0000313" key="9">
    <source>
        <dbReference type="Proteomes" id="UP000052020"/>
    </source>
</evidence>
<dbReference type="InterPro" id="IPR028995">
    <property type="entry name" value="Glyco_hydro_57/38_cen_sf"/>
</dbReference>
<proteinExistence type="inferred from homology"/>
<dbReference type="PANTHER" id="PTHR41695:SF1">
    <property type="entry name" value="1,4-ALPHA-GLUCAN BRANCHING ENZYME TK1436"/>
    <property type="match status" value="1"/>
</dbReference>
<evidence type="ECO:0000259" key="7">
    <source>
        <dbReference type="Pfam" id="PF09210"/>
    </source>
</evidence>
<feature type="binding site" evidence="4">
    <location>
        <position position="293"/>
    </location>
    <ligand>
        <name>substrate</name>
    </ligand>
</feature>
<dbReference type="InterPro" id="IPR027291">
    <property type="entry name" value="Glyco_hydro_38_N_sf"/>
</dbReference>
<gene>
    <name evidence="8" type="ORF">AMK68_01125</name>
</gene>
<dbReference type="Pfam" id="PF09210">
    <property type="entry name" value="BE_C"/>
    <property type="match status" value="1"/>
</dbReference>
<dbReference type="EMBL" id="LIZY01000016">
    <property type="protein sequence ID" value="KPJ64616.1"/>
    <property type="molecule type" value="Genomic_DNA"/>
</dbReference>
<dbReference type="GO" id="GO:0005576">
    <property type="term" value="C:extracellular region"/>
    <property type="evidence" value="ECO:0007669"/>
    <property type="project" value="TreeGrafter"/>
</dbReference>
<comment type="caution">
    <text evidence="8">The sequence shown here is derived from an EMBL/GenBank/DDBJ whole genome shotgun (WGS) entry which is preliminary data.</text>
</comment>
<dbReference type="SUPFAM" id="SSF88688">
    <property type="entry name" value="Families 57/38 glycoside transferase middle domain"/>
    <property type="match status" value="1"/>
</dbReference>
<dbReference type="InterPro" id="IPR037090">
    <property type="entry name" value="57_glycoside_trans_central"/>
</dbReference>
<feature type="active site" description="Nucleophile" evidence="3">
    <location>
        <position position="188"/>
    </location>
</feature>
<dbReference type="GO" id="GO:0003844">
    <property type="term" value="F:1,4-alpha-glucan branching enzyme activity"/>
    <property type="evidence" value="ECO:0007669"/>
    <property type="project" value="InterPro"/>
</dbReference>
<evidence type="ECO:0000256" key="3">
    <source>
        <dbReference type="PIRSR" id="PIRSR640042-1"/>
    </source>
</evidence>
<feature type="binding site" evidence="4">
    <location>
        <position position="500"/>
    </location>
    <ligand>
        <name>substrate</name>
    </ligand>
</feature>
<dbReference type="InterPro" id="IPR015293">
    <property type="entry name" value="BE_C"/>
</dbReference>
<accession>A0A0S7XQA9</accession>
<feature type="domain" description="1,4-alpha-glucan branching enzyme C-terminal" evidence="7">
    <location>
        <begin position="459"/>
        <end position="567"/>
    </location>
</feature>
<dbReference type="Pfam" id="PF03065">
    <property type="entry name" value="Glyco_hydro_57"/>
    <property type="match status" value="1"/>
</dbReference>
<evidence type="ECO:0000313" key="8">
    <source>
        <dbReference type="EMBL" id="KPJ64616.1"/>
    </source>
</evidence>
<comment type="similarity">
    <text evidence="1 5">Belongs to the glycosyl hydrolase 57 family.</text>
</comment>
<feature type="active site" description="Proton donor" evidence="3">
    <location>
        <position position="386"/>
    </location>
</feature>
<dbReference type="InterPro" id="IPR011330">
    <property type="entry name" value="Glyco_hydro/deAcase_b/a-brl"/>
</dbReference>
<evidence type="ECO:0000256" key="1">
    <source>
        <dbReference type="ARBA" id="ARBA00006821"/>
    </source>
</evidence>
<dbReference type="InterPro" id="IPR040042">
    <property type="entry name" value="Branching_enz_MT3115-like"/>
</dbReference>
<dbReference type="GO" id="GO:0030979">
    <property type="term" value="P:alpha-glucan biosynthetic process"/>
    <property type="evidence" value="ECO:0007669"/>
    <property type="project" value="InterPro"/>
</dbReference>
<evidence type="ECO:0000259" key="6">
    <source>
        <dbReference type="Pfam" id="PF03065"/>
    </source>
</evidence>
<feature type="domain" description="Glycoside hydrolase family 57 N-terminal" evidence="6">
    <location>
        <begin position="5"/>
        <end position="435"/>
    </location>
</feature>
<evidence type="ECO:0008006" key="10">
    <source>
        <dbReference type="Google" id="ProtNLM"/>
    </source>
</evidence>
<dbReference type="AlphaFoldDB" id="A0A0S7XQA9"/>
<dbReference type="Proteomes" id="UP000052020">
    <property type="component" value="Unassembled WGS sequence"/>
</dbReference>